<dbReference type="InterPro" id="IPR036689">
    <property type="entry name" value="ESAT-6-like_sf"/>
</dbReference>
<evidence type="ECO:0000313" key="2">
    <source>
        <dbReference type="EMBL" id="MCP2162810.1"/>
    </source>
</evidence>
<dbReference type="EMBL" id="JAMTCG010000008">
    <property type="protein sequence ID" value="MCP2162810.1"/>
    <property type="molecule type" value="Genomic_DNA"/>
</dbReference>
<dbReference type="Proteomes" id="UP001205740">
    <property type="component" value="Unassembled WGS sequence"/>
</dbReference>
<dbReference type="SUPFAM" id="SSF140453">
    <property type="entry name" value="EsxAB dimer-like"/>
    <property type="match status" value="1"/>
</dbReference>
<proteinExistence type="predicted"/>
<keyword evidence="1" id="KW-0175">Coiled coil</keyword>
<evidence type="ECO:0000313" key="3">
    <source>
        <dbReference type="Proteomes" id="UP001205740"/>
    </source>
</evidence>
<dbReference type="Gene3D" id="1.10.287.1060">
    <property type="entry name" value="ESAT-6-like"/>
    <property type="match status" value="1"/>
</dbReference>
<name>A0ABT1H6F8_9NOCA</name>
<accession>A0ABT1H6F8</accession>
<dbReference type="RefSeq" id="WP_253656385.1">
    <property type="nucleotide sequence ID" value="NZ_BAAAOE010000006.1"/>
</dbReference>
<evidence type="ECO:0000256" key="1">
    <source>
        <dbReference type="SAM" id="Coils"/>
    </source>
</evidence>
<gene>
    <name evidence="2" type="ORF">LX12_004022</name>
</gene>
<organism evidence="2 3">
    <name type="scientific">Williamsia serinedens</name>
    <dbReference type="NCBI Taxonomy" id="391736"/>
    <lineage>
        <taxon>Bacteria</taxon>
        <taxon>Bacillati</taxon>
        <taxon>Actinomycetota</taxon>
        <taxon>Actinomycetes</taxon>
        <taxon>Mycobacteriales</taxon>
        <taxon>Nocardiaceae</taxon>
        <taxon>Williamsia</taxon>
    </lineage>
</organism>
<sequence>MSDGLIVYNTAQLTGLLEEISSKMNQFNQLNNEMEGIRRQIEQSWDPQSEASAAFRTVHQKWTNDVTEIQGVLAQIIRAASDGQGNMADTERAVARTFNA</sequence>
<feature type="coiled-coil region" evidence="1">
    <location>
        <begin position="13"/>
        <end position="40"/>
    </location>
</feature>
<comment type="caution">
    <text evidence="2">The sequence shown here is derived from an EMBL/GenBank/DDBJ whole genome shotgun (WGS) entry which is preliminary data.</text>
</comment>
<keyword evidence="3" id="KW-1185">Reference proteome</keyword>
<protein>
    <submittedName>
        <fullName evidence="2">WXG100 family type VII secretion target</fullName>
    </submittedName>
</protein>
<reference evidence="2 3" key="1">
    <citation type="submission" date="2022-06" db="EMBL/GenBank/DDBJ databases">
        <title>Genomic Encyclopedia of Archaeal and Bacterial Type Strains, Phase II (KMG-II): from individual species to whole genera.</title>
        <authorList>
            <person name="Goeker M."/>
        </authorList>
    </citation>
    <scope>NUCLEOTIDE SEQUENCE [LARGE SCALE GENOMIC DNA]</scope>
    <source>
        <strain evidence="2 3">DSM 45037</strain>
    </source>
</reference>